<dbReference type="Gene3D" id="1.25.40.10">
    <property type="entry name" value="Tetratricopeptide repeat domain"/>
    <property type="match status" value="1"/>
</dbReference>
<dbReference type="PIRSF" id="PIRSF029288">
    <property type="entry name" value="SciE_ImpE"/>
    <property type="match status" value="1"/>
</dbReference>
<sequence>MTPEEHLKSGDLAATLTALQDKVRAEPAEAKLRIFLFQLLCVLGDWKRAINQLKLSGEMDPLALMMAQTYREGIICEVYREKVFKGEKEPMVFGEPDPWLALLIEAQKMLAQGKPAEAAALREQAFEQAPASSGTVNGTAFEWIADADMRMGPVLEIVINGRYFWLPFAQVSKLSIEEPADLRDAVWTAATVTLRNGGEVVALIPTRYAGTPENGGDAEKLSRATNWIDAGGETFVGVGQRLFATDQDDVALLDVRELVFDHGPDEPEEAAQDG</sequence>
<comment type="caution">
    <text evidence="1">The sequence shown here is derived from an EMBL/GenBank/DDBJ whole genome shotgun (WGS) entry which is preliminary data.</text>
</comment>
<keyword evidence="2" id="KW-1185">Reference proteome</keyword>
<dbReference type="AlphaFoldDB" id="A0AAE2VYJ3"/>
<dbReference type="EMBL" id="JAFBRM010000002">
    <property type="protein sequence ID" value="MBM1714214.1"/>
    <property type="molecule type" value="Genomic_DNA"/>
</dbReference>
<name>A0AAE2VYJ3_9RHOB</name>
<dbReference type="RefSeq" id="WP_064223999.1">
    <property type="nucleotide sequence ID" value="NZ_CANKZB010000003.1"/>
</dbReference>
<evidence type="ECO:0000313" key="1">
    <source>
        <dbReference type="EMBL" id="MBM1714214.1"/>
    </source>
</evidence>
<accession>A0AAE2VYJ3</accession>
<dbReference type="Pfam" id="PF07024">
    <property type="entry name" value="ImpE"/>
    <property type="match status" value="1"/>
</dbReference>
<protein>
    <submittedName>
        <fullName evidence="1">Virulence protein SciE type</fullName>
    </submittedName>
</protein>
<dbReference type="SUPFAM" id="SSF144059">
    <property type="entry name" value="ImpE-like"/>
    <property type="match status" value="1"/>
</dbReference>
<dbReference type="InterPro" id="IPR011990">
    <property type="entry name" value="TPR-like_helical_dom_sf"/>
</dbReference>
<reference evidence="1 2" key="1">
    <citation type="submission" date="2021-01" db="EMBL/GenBank/DDBJ databases">
        <title>Diatom-associated Roseobacters Show Island Model of Population Structure.</title>
        <authorList>
            <person name="Qu L."/>
            <person name="Feng X."/>
            <person name="Chen Y."/>
            <person name="Li L."/>
            <person name="Wang X."/>
            <person name="Hu Z."/>
            <person name="Wang H."/>
            <person name="Luo H."/>
        </authorList>
    </citation>
    <scope>NUCLEOTIDE SEQUENCE [LARGE SCALE GENOMIC DNA]</scope>
    <source>
        <strain evidence="1 2">TR60-84</strain>
    </source>
</reference>
<organism evidence="1 2">
    <name type="scientific">Sulfitobacter geojensis</name>
    <dbReference type="NCBI Taxonomy" id="1342299"/>
    <lineage>
        <taxon>Bacteria</taxon>
        <taxon>Pseudomonadati</taxon>
        <taxon>Pseudomonadota</taxon>
        <taxon>Alphaproteobacteria</taxon>
        <taxon>Rhodobacterales</taxon>
        <taxon>Roseobacteraceae</taxon>
        <taxon>Sulfitobacter</taxon>
    </lineage>
</organism>
<dbReference type="InterPro" id="IPR009211">
    <property type="entry name" value="TagJ"/>
</dbReference>
<evidence type="ECO:0000313" key="2">
    <source>
        <dbReference type="Proteomes" id="UP000732193"/>
    </source>
</evidence>
<gene>
    <name evidence="1" type="ORF">JQV55_11630</name>
</gene>
<proteinExistence type="predicted"/>
<dbReference type="Proteomes" id="UP000732193">
    <property type="component" value="Unassembled WGS sequence"/>
</dbReference>